<dbReference type="GO" id="GO:0019287">
    <property type="term" value="P:isopentenyl diphosphate biosynthetic process, mevalonate pathway"/>
    <property type="evidence" value="ECO:0007669"/>
    <property type="project" value="TreeGrafter"/>
</dbReference>
<dbReference type="GO" id="GO:0005524">
    <property type="term" value="F:ATP binding"/>
    <property type="evidence" value="ECO:0007669"/>
    <property type="project" value="InterPro"/>
</dbReference>
<dbReference type="Proteomes" id="UP000007648">
    <property type="component" value="Unassembled WGS sequence"/>
</dbReference>
<dbReference type="GO" id="GO:0005829">
    <property type="term" value="C:cytosol"/>
    <property type="evidence" value="ECO:0007669"/>
    <property type="project" value="TreeGrafter"/>
</dbReference>
<dbReference type="SUPFAM" id="SSF54211">
    <property type="entry name" value="Ribosomal protein S5 domain 2-like"/>
    <property type="match status" value="1"/>
</dbReference>
<dbReference type="InterPro" id="IPR020568">
    <property type="entry name" value="Ribosomal_Su5_D2-typ_SF"/>
</dbReference>
<accession>A0A7N4PKG7</accession>
<gene>
    <name evidence="3" type="primary">MVK</name>
</gene>
<sequence length="82" mass="8993">MLTEALLVSAPGKVILHGEHAVVYGKVALAEALDLRTFLQIKPHKDGKVSLRLPNLGTKRDWDVSKLQLLHTAFLGGPRRSV</sequence>
<protein>
    <submittedName>
        <fullName evidence="3">Mevalonate kinase</fullName>
    </submittedName>
</protein>
<evidence type="ECO:0000256" key="2">
    <source>
        <dbReference type="ARBA" id="ARBA00022777"/>
    </source>
</evidence>
<dbReference type="Gene3D" id="3.30.230.10">
    <property type="match status" value="1"/>
</dbReference>
<dbReference type="InterPro" id="IPR006205">
    <property type="entry name" value="Mev_gal_kin"/>
</dbReference>
<dbReference type="GO" id="GO:0006695">
    <property type="term" value="P:cholesterol biosynthetic process"/>
    <property type="evidence" value="ECO:0007669"/>
    <property type="project" value="TreeGrafter"/>
</dbReference>
<dbReference type="AlphaFoldDB" id="A0A7N4PKG7"/>
<evidence type="ECO:0000256" key="1">
    <source>
        <dbReference type="ARBA" id="ARBA00022679"/>
    </source>
</evidence>
<reference evidence="3 4" key="1">
    <citation type="journal article" date="2011" name="Proc. Natl. Acad. Sci. U.S.A.">
        <title>Genetic diversity and population structure of the endangered marsupial Sarcophilus harrisii (Tasmanian devil).</title>
        <authorList>
            <person name="Miller W."/>
            <person name="Hayes V.M."/>
            <person name="Ratan A."/>
            <person name="Petersen D.C."/>
            <person name="Wittekindt N.E."/>
            <person name="Miller J."/>
            <person name="Walenz B."/>
            <person name="Knight J."/>
            <person name="Qi J."/>
            <person name="Zhao F."/>
            <person name="Wang Q."/>
            <person name="Bedoya-Reina O.C."/>
            <person name="Katiyar N."/>
            <person name="Tomsho L.P."/>
            <person name="Kasson L.M."/>
            <person name="Hardie R.A."/>
            <person name="Woodbridge P."/>
            <person name="Tindall E.A."/>
            <person name="Bertelsen M.F."/>
            <person name="Dixon D."/>
            <person name="Pyecroft S."/>
            <person name="Helgen K.M."/>
            <person name="Lesk A.M."/>
            <person name="Pringle T.H."/>
            <person name="Patterson N."/>
            <person name="Zhang Y."/>
            <person name="Kreiss A."/>
            <person name="Woods G.M."/>
            <person name="Jones M.E."/>
            <person name="Schuster S.C."/>
        </authorList>
    </citation>
    <scope>NUCLEOTIDE SEQUENCE [LARGE SCALE GENOMIC DNA]</scope>
</reference>
<name>A0A7N4PKG7_SARHA</name>
<dbReference type="Ensembl" id="ENSSHAT00000048641.1">
    <property type="protein sequence ID" value="ENSSHAP00000038753.1"/>
    <property type="gene ID" value="ENSSHAG00000010869.2"/>
</dbReference>
<organism evidence="3 4">
    <name type="scientific">Sarcophilus harrisii</name>
    <name type="common">Tasmanian devil</name>
    <name type="synonym">Sarcophilus laniarius</name>
    <dbReference type="NCBI Taxonomy" id="9305"/>
    <lineage>
        <taxon>Eukaryota</taxon>
        <taxon>Metazoa</taxon>
        <taxon>Chordata</taxon>
        <taxon>Craniata</taxon>
        <taxon>Vertebrata</taxon>
        <taxon>Euteleostomi</taxon>
        <taxon>Mammalia</taxon>
        <taxon>Metatheria</taxon>
        <taxon>Dasyuromorphia</taxon>
        <taxon>Dasyuridae</taxon>
        <taxon>Sarcophilus</taxon>
    </lineage>
</organism>
<reference evidence="3" key="3">
    <citation type="submission" date="2025-09" db="UniProtKB">
        <authorList>
            <consortium name="Ensembl"/>
        </authorList>
    </citation>
    <scope>IDENTIFICATION</scope>
</reference>
<proteinExistence type="predicted"/>
<dbReference type="PANTHER" id="PTHR43290:SF2">
    <property type="entry name" value="MEVALONATE KINASE"/>
    <property type="match status" value="1"/>
</dbReference>
<keyword evidence="1" id="KW-0808">Transferase</keyword>
<reference evidence="3" key="2">
    <citation type="submission" date="2025-08" db="UniProtKB">
        <authorList>
            <consortium name="Ensembl"/>
        </authorList>
    </citation>
    <scope>IDENTIFICATION</scope>
</reference>
<keyword evidence="2" id="KW-0418">Kinase</keyword>
<evidence type="ECO:0000313" key="4">
    <source>
        <dbReference type="Proteomes" id="UP000007648"/>
    </source>
</evidence>
<dbReference type="PANTHER" id="PTHR43290">
    <property type="entry name" value="MEVALONATE KINASE"/>
    <property type="match status" value="1"/>
</dbReference>
<dbReference type="InterPro" id="IPR014721">
    <property type="entry name" value="Ribsml_uS5_D2-typ_fold_subgr"/>
</dbReference>
<keyword evidence="4" id="KW-1185">Reference proteome</keyword>
<dbReference type="GeneTree" id="ENSGT00950000183187"/>
<evidence type="ECO:0000313" key="3">
    <source>
        <dbReference type="Ensembl" id="ENSSHAP00000038753.1"/>
    </source>
</evidence>
<dbReference type="GO" id="GO:0004496">
    <property type="term" value="F:mevalonate kinase activity"/>
    <property type="evidence" value="ECO:0007669"/>
    <property type="project" value="InterPro"/>
</dbReference>